<dbReference type="InterPro" id="IPR016873">
    <property type="entry name" value="Caps_polysacc_synth_BcbE_prd"/>
</dbReference>
<dbReference type="AlphaFoldDB" id="A0A163Y9Y1"/>
<evidence type="ECO:0000256" key="2">
    <source>
        <dbReference type="ARBA" id="ARBA00022695"/>
    </source>
</evidence>
<dbReference type="PANTHER" id="PTHR43584">
    <property type="entry name" value="NUCLEOTIDYL TRANSFERASE"/>
    <property type="match status" value="1"/>
</dbReference>
<dbReference type="SUPFAM" id="SSF53448">
    <property type="entry name" value="Nucleotide-diphospho-sugar transferases"/>
    <property type="match status" value="1"/>
</dbReference>
<dbReference type="PANTHER" id="PTHR43584:SF8">
    <property type="entry name" value="N-ACETYLMURAMATE ALPHA-1-PHOSPHATE URIDYLYLTRANSFERASE"/>
    <property type="match status" value="1"/>
</dbReference>
<dbReference type="CDD" id="cd04183">
    <property type="entry name" value="GT2_BcE_like"/>
    <property type="match status" value="1"/>
</dbReference>
<sequence length="254" mass="28966">MNIVIPMAGRGIRFREAGFTVPKMLIEAAGRPMLYWALDSLKPHVNLDSAIFVCLAEDAVSYPLRRTVLDYLPSARIIELERATGGQALTVLKAKPFLNPDRPLLIYNCDTYMRMNPSVRFERTAGIDGVIPVFRSQAPEFSYVQVDEAGIVTAVREKEVISPYATVGLYHFADTRHFVEAAEEALERKQPVNGEYYVAPLYHELIRKGHRFRIEPAEACYPIGTPEQLQAFERSVYELTREGERQNDEYFFRA</sequence>
<dbReference type="RefSeq" id="WP_063181607.1">
    <property type="nucleotide sequence ID" value="NZ_LQRA01000052.1"/>
</dbReference>
<evidence type="ECO:0000313" key="4">
    <source>
        <dbReference type="EMBL" id="KZE79096.1"/>
    </source>
</evidence>
<evidence type="ECO:0000313" key="5">
    <source>
        <dbReference type="Proteomes" id="UP000076563"/>
    </source>
</evidence>
<dbReference type="Proteomes" id="UP000076563">
    <property type="component" value="Unassembled WGS sequence"/>
</dbReference>
<protein>
    <recommendedName>
        <fullName evidence="3">Nucleotidyl transferase domain-containing protein</fullName>
    </recommendedName>
</protein>
<accession>A0A163Y9Y1</accession>
<organism evidence="4 5">
    <name type="scientific">Paenibacillus elgii</name>
    <dbReference type="NCBI Taxonomy" id="189691"/>
    <lineage>
        <taxon>Bacteria</taxon>
        <taxon>Bacillati</taxon>
        <taxon>Bacillota</taxon>
        <taxon>Bacilli</taxon>
        <taxon>Bacillales</taxon>
        <taxon>Paenibacillaceae</taxon>
        <taxon>Paenibacillus</taxon>
    </lineage>
</organism>
<dbReference type="GO" id="GO:0016779">
    <property type="term" value="F:nucleotidyltransferase activity"/>
    <property type="evidence" value="ECO:0007669"/>
    <property type="project" value="UniProtKB-KW"/>
</dbReference>
<evidence type="ECO:0000256" key="1">
    <source>
        <dbReference type="ARBA" id="ARBA00022679"/>
    </source>
</evidence>
<dbReference type="InterPro" id="IPR029044">
    <property type="entry name" value="Nucleotide-diphossugar_trans"/>
</dbReference>
<keyword evidence="5" id="KW-1185">Reference proteome</keyword>
<keyword evidence="2" id="KW-0548">Nucleotidyltransferase</keyword>
<name>A0A163Y9Y1_9BACL</name>
<dbReference type="EMBL" id="LQRA01000052">
    <property type="protein sequence ID" value="KZE79096.1"/>
    <property type="molecule type" value="Genomic_DNA"/>
</dbReference>
<dbReference type="InterPro" id="IPR005835">
    <property type="entry name" value="NTP_transferase_dom"/>
</dbReference>
<dbReference type="Pfam" id="PF00483">
    <property type="entry name" value="NTP_transferase"/>
    <property type="match status" value="1"/>
</dbReference>
<proteinExistence type="predicted"/>
<comment type="caution">
    <text evidence="4">The sequence shown here is derived from an EMBL/GenBank/DDBJ whole genome shotgun (WGS) entry which is preliminary data.</text>
</comment>
<reference evidence="5" key="1">
    <citation type="submission" date="2016-01" db="EMBL/GenBank/DDBJ databases">
        <title>Draft genome of Chromobacterium sp. F49.</title>
        <authorList>
            <person name="Hong K.W."/>
        </authorList>
    </citation>
    <scope>NUCLEOTIDE SEQUENCE [LARGE SCALE GENOMIC DNA]</scope>
    <source>
        <strain evidence="5">M63</strain>
    </source>
</reference>
<keyword evidence="1" id="KW-0808">Transferase</keyword>
<feature type="domain" description="Nucleotidyl transferase" evidence="3">
    <location>
        <begin position="7"/>
        <end position="185"/>
    </location>
</feature>
<gene>
    <name evidence="4" type="ORF">AV654_16570</name>
</gene>
<dbReference type="Gene3D" id="3.90.550.10">
    <property type="entry name" value="Spore Coat Polysaccharide Biosynthesis Protein SpsA, Chain A"/>
    <property type="match status" value="1"/>
</dbReference>
<dbReference type="InterPro" id="IPR050065">
    <property type="entry name" value="GlmU-like"/>
</dbReference>
<evidence type="ECO:0000259" key="3">
    <source>
        <dbReference type="Pfam" id="PF00483"/>
    </source>
</evidence>
<dbReference type="PIRSF" id="PIRSF028162">
    <property type="entry name" value="BcbE_prd"/>
    <property type="match status" value="1"/>
</dbReference>
<dbReference type="OrthoDB" id="9788272at2"/>